<reference evidence="2" key="1">
    <citation type="submission" date="2023-06" db="EMBL/GenBank/DDBJ databases">
        <authorList>
            <consortium name="Lawrence Berkeley National Laboratory"/>
            <person name="Ahrendt S."/>
            <person name="Sahu N."/>
            <person name="Indic B."/>
            <person name="Wong-Bajracharya J."/>
            <person name="Merenyi Z."/>
            <person name="Ke H.-M."/>
            <person name="Monk M."/>
            <person name="Kocsube S."/>
            <person name="Drula E."/>
            <person name="Lipzen A."/>
            <person name="Balint B."/>
            <person name="Henrissat B."/>
            <person name="Andreopoulos B."/>
            <person name="Martin F.M."/>
            <person name="Harder C.B."/>
            <person name="Rigling D."/>
            <person name="Ford K.L."/>
            <person name="Foster G.D."/>
            <person name="Pangilinan J."/>
            <person name="Papanicolaou A."/>
            <person name="Barry K."/>
            <person name="LaButti K."/>
            <person name="Viragh M."/>
            <person name="Koriabine M."/>
            <person name="Yan M."/>
            <person name="Riley R."/>
            <person name="Champramary S."/>
            <person name="Plett K.L."/>
            <person name="Tsai I.J."/>
            <person name="Slot J."/>
            <person name="Sipos G."/>
            <person name="Plett J."/>
            <person name="Nagy L.G."/>
            <person name="Grigoriev I.V."/>
        </authorList>
    </citation>
    <scope>NUCLEOTIDE SEQUENCE</scope>
    <source>
        <strain evidence="2">HWK02</strain>
    </source>
</reference>
<dbReference type="EMBL" id="JAUEPU010000109">
    <property type="protein sequence ID" value="KAK0477505.1"/>
    <property type="molecule type" value="Genomic_DNA"/>
</dbReference>
<accession>A0AA39P4M0</accession>
<evidence type="ECO:0000313" key="2">
    <source>
        <dbReference type="EMBL" id="KAK0477505.1"/>
    </source>
</evidence>
<proteinExistence type="predicted"/>
<keyword evidence="3" id="KW-1185">Reference proteome</keyword>
<protein>
    <submittedName>
        <fullName evidence="2">Uncharacterized protein</fullName>
    </submittedName>
</protein>
<gene>
    <name evidence="2" type="ORF">EDD18DRAFT_1365409</name>
</gene>
<dbReference type="Proteomes" id="UP001175228">
    <property type="component" value="Unassembled WGS sequence"/>
</dbReference>
<evidence type="ECO:0000256" key="1">
    <source>
        <dbReference type="SAM" id="MobiDB-lite"/>
    </source>
</evidence>
<dbReference type="AlphaFoldDB" id="A0AA39P4M0"/>
<sequence>MDQFYNALEASCTIDGLTAERVAKDKYHLAGIHQDAKLLHGVSVEYEADAQVWRLAKGEDELVFTITGAIASMDLPPITRETHSMREKLRFLSQSVTLTGCGGVEFEQIVANLKDVHARGEREFRQGQLLDWMPTQVHGSNAIELSNRYFQRKTSSSTQSNGIQIGRNVDPNGILRKLAGDKLEHTEDNKVKYYQGVAEGEKKRYVETKPQVFRVGDIVKARCSIVFVTCKGGDAKMKLILRALALVNCKHTTDADRERKRGDDSRDVPNTSNRMKRKVGFEYSDSEEDKEDRVKRRQQAETDENGEMITDT</sequence>
<feature type="compositionally biased region" description="Basic and acidic residues" evidence="1">
    <location>
        <begin position="252"/>
        <end position="267"/>
    </location>
</feature>
<comment type="caution">
    <text evidence="2">The sequence shown here is derived from an EMBL/GenBank/DDBJ whole genome shotgun (WGS) entry which is preliminary data.</text>
</comment>
<feature type="compositionally biased region" description="Basic and acidic residues" evidence="1">
    <location>
        <begin position="291"/>
        <end position="300"/>
    </location>
</feature>
<feature type="region of interest" description="Disordered" evidence="1">
    <location>
        <begin position="252"/>
        <end position="312"/>
    </location>
</feature>
<organism evidence="2 3">
    <name type="scientific">Armillaria luteobubalina</name>
    <dbReference type="NCBI Taxonomy" id="153913"/>
    <lineage>
        <taxon>Eukaryota</taxon>
        <taxon>Fungi</taxon>
        <taxon>Dikarya</taxon>
        <taxon>Basidiomycota</taxon>
        <taxon>Agaricomycotina</taxon>
        <taxon>Agaricomycetes</taxon>
        <taxon>Agaricomycetidae</taxon>
        <taxon>Agaricales</taxon>
        <taxon>Marasmiineae</taxon>
        <taxon>Physalacriaceae</taxon>
        <taxon>Armillaria</taxon>
    </lineage>
</organism>
<evidence type="ECO:0000313" key="3">
    <source>
        <dbReference type="Proteomes" id="UP001175228"/>
    </source>
</evidence>
<name>A0AA39P4M0_9AGAR</name>